<dbReference type="Proteomes" id="UP000294530">
    <property type="component" value="Unassembled WGS sequence"/>
</dbReference>
<accession>A0A976FN77</accession>
<reference evidence="2 3" key="1">
    <citation type="journal article" date="2021" name="Genome Biol.">
        <title>AFLAP: assembly-free linkage analysis pipeline using k-mers from genome sequencing data.</title>
        <authorList>
            <person name="Fletcher K."/>
            <person name="Zhang L."/>
            <person name="Gil J."/>
            <person name="Han R."/>
            <person name="Cavanaugh K."/>
            <person name="Michelmore R."/>
        </authorList>
    </citation>
    <scope>NUCLEOTIDE SEQUENCE [LARGE SCALE GENOMIC DNA]</scope>
    <source>
        <strain evidence="2 3">SF5</strain>
    </source>
</reference>
<name>A0A976FN77_BRELC</name>
<evidence type="ECO:0008006" key="4">
    <source>
        <dbReference type="Google" id="ProtNLM"/>
    </source>
</evidence>
<evidence type="ECO:0000313" key="2">
    <source>
        <dbReference type="EMBL" id="TDH69609.1"/>
    </source>
</evidence>
<feature type="signal peptide" evidence="1">
    <location>
        <begin position="1"/>
        <end position="21"/>
    </location>
</feature>
<dbReference type="GeneID" id="94352578"/>
<dbReference type="AlphaFoldDB" id="A0A976FN77"/>
<feature type="chain" id="PRO_5037087191" description="RxLR effector protein" evidence="1">
    <location>
        <begin position="22"/>
        <end position="401"/>
    </location>
</feature>
<evidence type="ECO:0000256" key="1">
    <source>
        <dbReference type="SAM" id="SignalP"/>
    </source>
</evidence>
<organism evidence="2 3">
    <name type="scientific">Bremia lactucae</name>
    <name type="common">Lettuce downy mildew</name>
    <dbReference type="NCBI Taxonomy" id="4779"/>
    <lineage>
        <taxon>Eukaryota</taxon>
        <taxon>Sar</taxon>
        <taxon>Stramenopiles</taxon>
        <taxon>Oomycota</taxon>
        <taxon>Peronosporomycetes</taxon>
        <taxon>Peronosporales</taxon>
        <taxon>Peronosporaceae</taxon>
        <taxon>Bremia</taxon>
    </lineage>
</organism>
<keyword evidence="3" id="KW-1185">Reference proteome</keyword>
<comment type="caution">
    <text evidence="2">The sequence shown here is derived from an EMBL/GenBank/DDBJ whole genome shotgun (WGS) entry which is preliminary data.</text>
</comment>
<dbReference type="KEGG" id="blac:94352578"/>
<protein>
    <recommendedName>
        <fullName evidence="4">RxLR effector protein</fullName>
    </recommendedName>
</protein>
<keyword evidence="1" id="KW-0732">Signal</keyword>
<evidence type="ECO:0000313" key="3">
    <source>
        <dbReference type="Proteomes" id="UP000294530"/>
    </source>
</evidence>
<dbReference type="RefSeq" id="XP_067819108.1">
    <property type="nucleotide sequence ID" value="XM_067966907.1"/>
</dbReference>
<proteinExistence type="predicted"/>
<dbReference type="EMBL" id="SHOA02000002">
    <property type="protein sequence ID" value="TDH69609.1"/>
    <property type="molecule type" value="Genomic_DNA"/>
</dbReference>
<sequence length="401" mass="45957">MKNLHWLIVLLALTLLTYIETKSVEIPISNTNVRAHGCLRLLTSSTSSQAQTFNEERTFEILEKVRQVFHRVLEKIKGSRFWRFVSRKRKNIPHPVDSDPAEKLRAATDRVAPASSSSIVRFSKSIYKYRGDQSINPLKTTAFTVLLATTRTKHADDIYTFLIQELLTTCNVKKLFQVLYDAELDPTISSTAIALKKALFQEWFPTTDDVTKVSKLYDIFKLDVANPNIFQDPAFDMFIAFVIGAKVSTFKVAGVLLDKSIEKLKTLPEVDVAIDVANAKSHKYDFIVSLLQIESWRRQELDAAGAASKLKLYELDRDSEIKKVKAWATMVSLESEDATTFIKVLKKHMTQDQLKIFLDKTVQDDYYFEDLAEGLAKTSTWWYQPLLDYFEKAYLYTTSKI</sequence>
<gene>
    <name evidence="2" type="ORF">CCR75_008860</name>
</gene>